<proteinExistence type="inferred from homology"/>
<dbReference type="EC" id="2.4.1.-" evidence="8"/>
<keyword evidence="7" id="KW-0472">Membrane</keyword>
<dbReference type="GO" id="GO:0005737">
    <property type="term" value="C:cytoplasm"/>
    <property type="evidence" value="ECO:0007669"/>
    <property type="project" value="TreeGrafter"/>
</dbReference>
<dbReference type="PANTHER" id="PTHR21461:SF83">
    <property type="entry name" value="GLYCOSYLTRANSFERASE FAMILY 92 PROTEIN"/>
    <property type="match status" value="1"/>
</dbReference>
<organism evidence="11 12">
    <name type="scientific">Artemia franciscana</name>
    <name type="common">Brine shrimp</name>
    <name type="synonym">Artemia sanfranciscana</name>
    <dbReference type="NCBI Taxonomy" id="6661"/>
    <lineage>
        <taxon>Eukaryota</taxon>
        <taxon>Metazoa</taxon>
        <taxon>Ecdysozoa</taxon>
        <taxon>Arthropoda</taxon>
        <taxon>Crustacea</taxon>
        <taxon>Branchiopoda</taxon>
        <taxon>Anostraca</taxon>
        <taxon>Artemiidae</taxon>
        <taxon>Artemia</taxon>
    </lineage>
</organism>
<dbReference type="GO" id="GO:0016020">
    <property type="term" value="C:membrane"/>
    <property type="evidence" value="ECO:0007669"/>
    <property type="project" value="UniProtKB-SubCell"/>
</dbReference>
<dbReference type="GO" id="GO:0016757">
    <property type="term" value="F:glycosyltransferase activity"/>
    <property type="evidence" value="ECO:0007669"/>
    <property type="project" value="UniProtKB-UniRule"/>
</dbReference>
<dbReference type="PANTHER" id="PTHR21461">
    <property type="entry name" value="GLYCOSYLTRANSFERASE FAMILY 92 PROTEIN"/>
    <property type="match status" value="1"/>
</dbReference>
<keyword evidence="10" id="KW-0732">Signal</keyword>
<evidence type="ECO:0000256" key="1">
    <source>
        <dbReference type="ARBA" id="ARBA00004167"/>
    </source>
</evidence>
<evidence type="ECO:0000256" key="8">
    <source>
        <dbReference type="RuleBase" id="RU366017"/>
    </source>
</evidence>
<accession>A0AA88HYA9</accession>
<sequence length="542" mass="63496">MGRNCQRFCSVIVAWSCLCFVVFQVVIHKTPNQYSAPSINSRYLLEKLTDPPGTTSKTEEKEFTDTDDEEDVLNIDTSPALSELETATFLQRKLHNLPYEFYVRFKYHVFSKNHSCSHFPSIYDIKFNNIYWQELITSNGTFFLYGAYYDNRPLSSIGPSIRVLGLIDRIEPTVPTYCQMWYQASQDPVVTKVLEYKYMWNKKWGNYKQGVLQPYLITCKIPDPLKGIPPVSVSLVQKPCDAARTNLRVINDRPEKKGKFAVCVKGLDFLDVDLSVRLIEWIELLSILGAEKIFLYELEVHPNISKALKYYENLGRVVVTPLTLPGDLPNFPGLRHHFLKTKITNKRQNELIPYNDCLYRNLYSYEHIALLDTDEIIMPLQTNNWNELMEIILTKAFIKGNYTRASYNFRNVYFWDDAKHSYHGWNPEIPKYMHMLQHIHRSVNYTKPNQYVKCFHNPERVLTLHNHFPLSCLEGQCTSYPVETDDAHLQHYRADCVTSLRKSCETEFKQNTTEDVNVWKYKDELISRVNETLRVLGFFKDR</sequence>
<keyword evidence="6" id="KW-1133">Transmembrane helix</keyword>
<evidence type="ECO:0000313" key="11">
    <source>
        <dbReference type="EMBL" id="KAK2718444.1"/>
    </source>
</evidence>
<name>A0AA88HYA9_ARTSF</name>
<evidence type="ECO:0000313" key="12">
    <source>
        <dbReference type="Proteomes" id="UP001187531"/>
    </source>
</evidence>
<evidence type="ECO:0000256" key="3">
    <source>
        <dbReference type="ARBA" id="ARBA00022676"/>
    </source>
</evidence>
<evidence type="ECO:0000256" key="10">
    <source>
        <dbReference type="SAM" id="SignalP"/>
    </source>
</evidence>
<comment type="similarity">
    <text evidence="2 8">Belongs to the glycosyltransferase 92 family.</text>
</comment>
<keyword evidence="3 8" id="KW-0328">Glycosyltransferase</keyword>
<protein>
    <recommendedName>
        <fullName evidence="8">Glycosyltransferase family 92 protein</fullName>
        <ecNumber evidence="8">2.4.1.-</ecNumber>
    </recommendedName>
</protein>
<keyword evidence="4 8" id="KW-0808">Transferase</keyword>
<keyword evidence="5" id="KW-0812">Transmembrane</keyword>
<comment type="caution">
    <text evidence="11">The sequence shown here is derived from an EMBL/GenBank/DDBJ whole genome shotgun (WGS) entry which is preliminary data.</text>
</comment>
<feature type="region of interest" description="Disordered" evidence="9">
    <location>
        <begin position="50"/>
        <end position="69"/>
    </location>
</feature>
<evidence type="ECO:0000256" key="4">
    <source>
        <dbReference type="ARBA" id="ARBA00022679"/>
    </source>
</evidence>
<keyword evidence="12" id="KW-1185">Reference proteome</keyword>
<evidence type="ECO:0000256" key="7">
    <source>
        <dbReference type="ARBA" id="ARBA00023136"/>
    </source>
</evidence>
<evidence type="ECO:0000256" key="5">
    <source>
        <dbReference type="ARBA" id="ARBA00022692"/>
    </source>
</evidence>
<evidence type="ECO:0000256" key="9">
    <source>
        <dbReference type="SAM" id="MobiDB-lite"/>
    </source>
</evidence>
<dbReference type="InterPro" id="IPR008166">
    <property type="entry name" value="Glyco_transf_92"/>
</dbReference>
<dbReference type="Pfam" id="PF01697">
    <property type="entry name" value="Glyco_transf_92"/>
    <property type="match status" value="1"/>
</dbReference>
<evidence type="ECO:0000256" key="2">
    <source>
        <dbReference type="ARBA" id="ARBA00007647"/>
    </source>
</evidence>
<feature type="signal peptide" evidence="10">
    <location>
        <begin position="1"/>
        <end position="24"/>
    </location>
</feature>
<evidence type="ECO:0000256" key="6">
    <source>
        <dbReference type="ARBA" id="ARBA00022989"/>
    </source>
</evidence>
<gene>
    <name evidence="11" type="ORF">QYM36_005681</name>
</gene>
<dbReference type="AlphaFoldDB" id="A0AA88HYA9"/>
<comment type="subcellular location">
    <subcellularLocation>
        <location evidence="1">Membrane</location>
        <topology evidence="1">Single-pass membrane protein</topology>
    </subcellularLocation>
</comment>
<reference evidence="11" key="1">
    <citation type="submission" date="2023-07" db="EMBL/GenBank/DDBJ databases">
        <title>Chromosome-level genome assembly of Artemia franciscana.</title>
        <authorList>
            <person name="Jo E."/>
        </authorList>
    </citation>
    <scope>NUCLEOTIDE SEQUENCE</scope>
    <source>
        <tissue evidence="11">Whole body</tissue>
    </source>
</reference>
<dbReference type="EMBL" id="JAVRJZ010000009">
    <property type="protein sequence ID" value="KAK2718444.1"/>
    <property type="molecule type" value="Genomic_DNA"/>
</dbReference>
<feature type="chain" id="PRO_5041686243" description="Glycosyltransferase family 92 protein" evidence="10">
    <location>
        <begin position="25"/>
        <end position="542"/>
    </location>
</feature>
<dbReference type="Proteomes" id="UP001187531">
    <property type="component" value="Unassembled WGS sequence"/>
</dbReference>